<sequence length="238" mass="26027">MSGSVTRTLRDSRPLIHEGGRTCAGLSWQALEWLEDRVAPGMRTLETGAGLSTVVFAASGARHTAVTPEAREEAAVRAVCRGLGIAEEGLDFVIGRSEEVLPGLSESRLDLVLVDGAHGFPYAILDWWQLARRLRLGGTMLLDDAYLPPVLAILDGLRGVPSWRVEGAIGDRTVLVRKLADELPPGVWPGGPFGGRQSFRYLPVRRRLVASTRHRMLSTRFGELAAGARRTLRSRRRS</sequence>
<dbReference type="OrthoDB" id="581658at2"/>
<dbReference type="GO" id="GO:0032259">
    <property type="term" value="P:methylation"/>
    <property type="evidence" value="ECO:0007669"/>
    <property type="project" value="UniProtKB-KW"/>
</dbReference>
<dbReference type="Pfam" id="PF13578">
    <property type="entry name" value="Methyltransf_24"/>
    <property type="match status" value="1"/>
</dbReference>
<evidence type="ECO:0000313" key="2">
    <source>
        <dbReference type="Proteomes" id="UP000254134"/>
    </source>
</evidence>
<evidence type="ECO:0000313" key="1">
    <source>
        <dbReference type="EMBL" id="RDI74268.1"/>
    </source>
</evidence>
<reference evidence="2" key="2">
    <citation type="journal article" date="2019" name="MicrobiologyOpen">
        <title>High-quality draft genome sequence of Gaiella occulta isolated from a 150 meter deep mineral water borehole and comparison with the genome sequences of other deep-branching lineages of the phylum Actinobacteria.</title>
        <authorList>
            <person name="Severino R."/>
            <person name="Froufe H.J.C."/>
            <person name="Barroso C."/>
            <person name="Albuquerque L."/>
            <person name="Lobo-da-Cunha A."/>
            <person name="da Costa M.S."/>
            <person name="Egas C."/>
        </authorList>
    </citation>
    <scope>NUCLEOTIDE SEQUENCE [LARGE SCALE GENOMIC DNA]</scope>
    <source>
        <strain evidence="2">F2-233</strain>
    </source>
</reference>
<accession>A0A7M2YXR2</accession>
<dbReference type="RefSeq" id="WP_114796275.1">
    <property type="nucleotide sequence ID" value="NZ_QQZY01000004.1"/>
</dbReference>
<gene>
    <name evidence="1" type="ORF">Gocc_1844</name>
</gene>
<keyword evidence="1" id="KW-0489">Methyltransferase</keyword>
<keyword evidence="2" id="KW-1185">Reference proteome</keyword>
<comment type="caution">
    <text evidence="1">The sequence shown here is derived from an EMBL/GenBank/DDBJ whole genome shotgun (WGS) entry which is preliminary data.</text>
</comment>
<dbReference type="SUPFAM" id="SSF53335">
    <property type="entry name" value="S-adenosyl-L-methionine-dependent methyltransferases"/>
    <property type="match status" value="1"/>
</dbReference>
<dbReference type="Proteomes" id="UP000254134">
    <property type="component" value="Unassembled WGS sequence"/>
</dbReference>
<dbReference type="AlphaFoldDB" id="A0A7M2YXR2"/>
<organism evidence="1 2">
    <name type="scientific">Gaiella occulta</name>
    <dbReference type="NCBI Taxonomy" id="1002870"/>
    <lineage>
        <taxon>Bacteria</taxon>
        <taxon>Bacillati</taxon>
        <taxon>Actinomycetota</taxon>
        <taxon>Thermoleophilia</taxon>
        <taxon>Gaiellales</taxon>
        <taxon>Gaiellaceae</taxon>
        <taxon>Gaiella</taxon>
    </lineage>
</organism>
<dbReference type="GO" id="GO:0008168">
    <property type="term" value="F:methyltransferase activity"/>
    <property type="evidence" value="ECO:0007669"/>
    <property type="project" value="UniProtKB-KW"/>
</dbReference>
<protein>
    <submittedName>
        <fullName evidence="1">Methyltransferase domain-containing protein</fullName>
    </submittedName>
</protein>
<dbReference type="InterPro" id="IPR029063">
    <property type="entry name" value="SAM-dependent_MTases_sf"/>
</dbReference>
<name>A0A7M2YXR2_9ACTN</name>
<keyword evidence="1" id="KW-0808">Transferase</keyword>
<dbReference type="Gene3D" id="3.40.50.150">
    <property type="entry name" value="Vaccinia Virus protein VP39"/>
    <property type="match status" value="1"/>
</dbReference>
<reference evidence="1 2" key="1">
    <citation type="submission" date="2018-07" db="EMBL/GenBank/DDBJ databases">
        <title>High-quality-draft genome sequence of Gaiella occulta.</title>
        <authorList>
            <person name="Severino R."/>
            <person name="Froufe H.J.C."/>
            <person name="Rainey F.A."/>
            <person name="Barroso C."/>
            <person name="Albuquerque L."/>
            <person name="Lobo-Da-Cunha A."/>
            <person name="Da Costa M.S."/>
            <person name="Egas C."/>
        </authorList>
    </citation>
    <scope>NUCLEOTIDE SEQUENCE [LARGE SCALE GENOMIC DNA]</scope>
    <source>
        <strain evidence="1 2">F2-233</strain>
    </source>
</reference>
<proteinExistence type="predicted"/>
<dbReference type="EMBL" id="QQZY01000004">
    <property type="protein sequence ID" value="RDI74268.1"/>
    <property type="molecule type" value="Genomic_DNA"/>
</dbReference>